<dbReference type="Pfam" id="PF00046">
    <property type="entry name" value="Homeodomain"/>
    <property type="match status" value="1"/>
</dbReference>
<evidence type="ECO:0000313" key="11">
    <source>
        <dbReference type="RefSeq" id="XP_002734969.2"/>
    </source>
</evidence>
<protein>
    <submittedName>
        <fullName evidence="11">Homeobox protein unc-4-like</fullName>
    </submittedName>
</protein>
<organism evidence="10 11">
    <name type="scientific">Saccoglossus kowalevskii</name>
    <name type="common">Acorn worm</name>
    <dbReference type="NCBI Taxonomy" id="10224"/>
    <lineage>
        <taxon>Eukaryota</taxon>
        <taxon>Metazoa</taxon>
        <taxon>Hemichordata</taxon>
        <taxon>Enteropneusta</taxon>
        <taxon>Harrimaniidae</taxon>
        <taxon>Saccoglossus</taxon>
    </lineage>
</organism>
<name>A0ABM0GQB2_SACKO</name>
<feature type="region of interest" description="Disordered" evidence="8">
    <location>
        <begin position="179"/>
        <end position="225"/>
    </location>
</feature>
<evidence type="ECO:0000256" key="6">
    <source>
        <dbReference type="PROSITE-ProRule" id="PRU00108"/>
    </source>
</evidence>
<comment type="subcellular location">
    <subcellularLocation>
        <location evidence="1 6 7">Nucleus</location>
    </subcellularLocation>
</comment>
<dbReference type="InterPro" id="IPR009057">
    <property type="entry name" value="Homeodomain-like_sf"/>
</dbReference>
<accession>A0ABM0GQB2</accession>
<dbReference type="InterPro" id="IPR003654">
    <property type="entry name" value="OAR_dom"/>
</dbReference>
<dbReference type="Proteomes" id="UP000694865">
    <property type="component" value="Unplaced"/>
</dbReference>
<reference evidence="11" key="1">
    <citation type="submission" date="2025-08" db="UniProtKB">
        <authorList>
            <consortium name="RefSeq"/>
        </authorList>
    </citation>
    <scope>IDENTIFICATION</scope>
    <source>
        <tissue evidence="11">Testes</tissue>
    </source>
</reference>
<keyword evidence="2 6" id="KW-0238">DNA-binding</keyword>
<proteinExistence type="inferred from homology"/>
<dbReference type="PANTHER" id="PTHR46799:SF2">
    <property type="entry name" value="HOMEOBOX DOMAIN-CONTAINING PROTEIN"/>
    <property type="match status" value="1"/>
</dbReference>
<dbReference type="CDD" id="cd00086">
    <property type="entry name" value="homeodomain"/>
    <property type="match status" value="1"/>
</dbReference>
<feature type="compositionally biased region" description="Basic and acidic residues" evidence="8">
    <location>
        <begin position="179"/>
        <end position="188"/>
    </location>
</feature>
<keyword evidence="3 6" id="KW-0371">Homeobox</keyword>
<dbReference type="PROSITE" id="PS50071">
    <property type="entry name" value="HOMEOBOX_2"/>
    <property type="match status" value="1"/>
</dbReference>
<feature type="DNA-binding region" description="Homeobox" evidence="6">
    <location>
        <begin position="121"/>
        <end position="180"/>
    </location>
</feature>
<dbReference type="PROSITE" id="PS00027">
    <property type="entry name" value="HOMEOBOX_1"/>
    <property type="match status" value="1"/>
</dbReference>
<dbReference type="SMART" id="SM00389">
    <property type="entry name" value="HOX"/>
    <property type="match status" value="1"/>
</dbReference>
<feature type="domain" description="Homeobox" evidence="9">
    <location>
        <begin position="119"/>
        <end position="179"/>
    </location>
</feature>
<sequence length="319" mass="35617">MWELQYHGKTIKMNPAIFGSPPYTPPLTANFQSFAASNAFGLPIGTLANAARCSADFDILAAAAATSALYSPGPMCPYQSMLSPNYVPSEPCRQALMMASQAAGLTGATEYSAEENKPIKQRRNRANYSAWQLEELEKAFQTTHYPDIFMREALALKLDLIEARVQVWFQNRRAKERRQMKIQGKDVTSKTGPSKIPRPLKEACSEKTTTPKEFPWPGSRSDGEKPHLAPPFVDILKASDNCSKLEERINPLTIESDDRRNSSIATLRQKAKLYMSELETHNNRDVIGSFSVENLSKEITNVAENKDDRNRTSPIVVVC</sequence>
<keyword evidence="4 6" id="KW-0539">Nucleus</keyword>
<gene>
    <name evidence="11" type="primary">LOC100366756</name>
</gene>
<evidence type="ECO:0000256" key="4">
    <source>
        <dbReference type="ARBA" id="ARBA00023242"/>
    </source>
</evidence>
<evidence type="ECO:0000313" key="10">
    <source>
        <dbReference type="Proteomes" id="UP000694865"/>
    </source>
</evidence>
<evidence type="ECO:0000256" key="5">
    <source>
        <dbReference type="ARBA" id="ARBA00038351"/>
    </source>
</evidence>
<dbReference type="SUPFAM" id="SSF46689">
    <property type="entry name" value="Homeodomain-like"/>
    <property type="match status" value="1"/>
</dbReference>
<dbReference type="Pfam" id="PF03826">
    <property type="entry name" value="OAR"/>
    <property type="match status" value="1"/>
</dbReference>
<evidence type="ECO:0000256" key="7">
    <source>
        <dbReference type="RuleBase" id="RU000682"/>
    </source>
</evidence>
<dbReference type="Gene3D" id="1.10.10.60">
    <property type="entry name" value="Homeodomain-like"/>
    <property type="match status" value="1"/>
</dbReference>
<dbReference type="InterPro" id="IPR001356">
    <property type="entry name" value="HD"/>
</dbReference>
<evidence type="ECO:0000256" key="8">
    <source>
        <dbReference type="SAM" id="MobiDB-lite"/>
    </source>
</evidence>
<keyword evidence="10" id="KW-1185">Reference proteome</keyword>
<evidence type="ECO:0000256" key="2">
    <source>
        <dbReference type="ARBA" id="ARBA00023125"/>
    </source>
</evidence>
<dbReference type="InterPro" id="IPR017970">
    <property type="entry name" value="Homeobox_CS"/>
</dbReference>
<dbReference type="PANTHER" id="PTHR46799">
    <property type="entry name" value="HOMEOBOX PROTEIN UNC-4 HOMOLOG"/>
    <property type="match status" value="1"/>
</dbReference>
<evidence type="ECO:0000256" key="3">
    <source>
        <dbReference type="ARBA" id="ARBA00023155"/>
    </source>
</evidence>
<evidence type="ECO:0000256" key="1">
    <source>
        <dbReference type="ARBA" id="ARBA00004123"/>
    </source>
</evidence>
<dbReference type="GeneID" id="100366756"/>
<comment type="similarity">
    <text evidence="5">Belongs to the paired homeobox family. Unc-4 subfamily.</text>
</comment>
<evidence type="ECO:0000259" key="9">
    <source>
        <dbReference type="PROSITE" id="PS50071"/>
    </source>
</evidence>
<dbReference type="RefSeq" id="XP_002734969.2">
    <property type="nucleotide sequence ID" value="XM_002734923.2"/>
</dbReference>